<keyword evidence="8" id="KW-1185">Reference proteome</keyword>
<reference evidence="7 8" key="1">
    <citation type="submission" date="2018-05" db="EMBL/GenBank/DDBJ databases">
        <title>Rhodohalobacter halophilus gen. nov., sp. nov., a moderately halophilic member of the family Balneolaceae.</title>
        <authorList>
            <person name="Liu Z.-W."/>
        </authorList>
    </citation>
    <scope>NUCLEOTIDE SEQUENCE [LARGE SCALE GENOMIC DNA]</scope>
    <source>
        <strain evidence="7 8">8A47</strain>
    </source>
</reference>
<evidence type="ECO:0000259" key="5">
    <source>
        <dbReference type="Pfam" id="PF04542"/>
    </source>
</evidence>
<keyword evidence="2" id="KW-0805">Transcription regulation</keyword>
<feature type="domain" description="RNA polymerase sigma factor 70 region 4 type 2" evidence="6">
    <location>
        <begin position="129"/>
        <end position="181"/>
    </location>
</feature>
<dbReference type="Pfam" id="PF08281">
    <property type="entry name" value="Sigma70_r4_2"/>
    <property type="match status" value="1"/>
</dbReference>
<evidence type="ECO:0000313" key="7">
    <source>
        <dbReference type="EMBL" id="PWN05285.1"/>
    </source>
</evidence>
<proteinExistence type="inferred from homology"/>
<gene>
    <name evidence="7" type="ORF">DDZ15_14500</name>
</gene>
<dbReference type="SUPFAM" id="SSF88946">
    <property type="entry name" value="Sigma2 domain of RNA polymerase sigma factors"/>
    <property type="match status" value="1"/>
</dbReference>
<dbReference type="Pfam" id="PF04542">
    <property type="entry name" value="Sigma70_r2"/>
    <property type="match status" value="1"/>
</dbReference>
<dbReference type="GO" id="GO:0003677">
    <property type="term" value="F:DNA binding"/>
    <property type="evidence" value="ECO:0007669"/>
    <property type="project" value="InterPro"/>
</dbReference>
<name>A0A316TQJ8_9BACT</name>
<dbReference type="CDD" id="cd06171">
    <property type="entry name" value="Sigma70_r4"/>
    <property type="match status" value="1"/>
</dbReference>
<dbReference type="RefSeq" id="WP_109647842.1">
    <property type="nucleotide sequence ID" value="NZ_QGGB01000010.1"/>
</dbReference>
<dbReference type="InterPro" id="IPR013325">
    <property type="entry name" value="RNA_pol_sigma_r2"/>
</dbReference>
<evidence type="ECO:0000256" key="3">
    <source>
        <dbReference type="ARBA" id="ARBA00023082"/>
    </source>
</evidence>
<comment type="similarity">
    <text evidence="1">Belongs to the sigma-70 factor family. ECF subfamily.</text>
</comment>
<dbReference type="Gene3D" id="1.10.1740.10">
    <property type="match status" value="1"/>
</dbReference>
<dbReference type="InterPro" id="IPR007627">
    <property type="entry name" value="RNA_pol_sigma70_r2"/>
</dbReference>
<dbReference type="Proteomes" id="UP000245533">
    <property type="component" value="Unassembled WGS sequence"/>
</dbReference>
<dbReference type="PANTHER" id="PTHR43133">
    <property type="entry name" value="RNA POLYMERASE ECF-TYPE SIGMA FACTO"/>
    <property type="match status" value="1"/>
</dbReference>
<keyword evidence="3" id="KW-0731">Sigma factor</keyword>
<sequence>MNSDELKKSEFEIIDKILNGSRDRYSVLIDRYAPVVFHVVRRFERDEDEVEELAQQIFVKAYEKLGKFNKNSAFSSWLYMIAMNHCRDYAKNIRRQNKRFSEFEAGYLDNLFKEDKTPFKRLEMKEWKELLASALDGLSAEYAEPFLYKYRDGMSYEVMSEQTGVSVSALKVRVHRARKELKYRLNKEVQ</sequence>
<dbReference type="OrthoDB" id="1116873at2"/>
<evidence type="ECO:0000256" key="2">
    <source>
        <dbReference type="ARBA" id="ARBA00023015"/>
    </source>
</evidence>
<evidence type="ECO:0000259" key="6">
    <source>
        <dbReference type="Pfam" id="PF08281"/>
    </source>
</evidence>
<dbReference type="Gene3D" id="1.10.10.10">
    <property type="entry name" value="Winged helix-like DNA-binding domain superfamily/Winged helix DNA-binding domain"/>
    <property type="match status" value="1"/>
</dbReference>
<dbReference type="PANTHER" id="PTHR43133:SF51">
    <property type="entry name" value="RNA POLYMERASE SIGMA FACTOR"/>
    <property type="match status" value="1"/>
</dbReference>
<dbReference type="InterPro" id="IPR013324">
    <property type="entry name" value="RNA_pol_sigma_r3/r4-like"/>
</dbReference>
<evidence type="ECO:0000256" key="1">
    <source>
        <dbReference type="ARBA" id="ARBA00010641"/>
    </source>
</evidence>
<dbReference type="GO" id="GO:0006352">
    <property type="term" value="P:DNA-templated transcription initiation"/>
    <property type="evidence" value="ECO:0007669"/>
    <property type="project" value="InterPro"/>
</dbReference>
<dbReference type="GO" id="GO:0016987">
    <property type="term" value="F:sigma factor activity"/>
    <property type="evidence" value="ECO:0007669"/>
    <property type="project" value="UniProtKB-KW"/>
</dbReference>
<comment type="caution">
    <text evidence="7">The sequence shown here is derived from an EMBL/GenBank/DDBJ whole genome shotgun (WGS) entry which is preliminary data.</text>
</comment>
<accession>A0A316TQJ8</accession>
<dbReference type="EMBL" id="QGGB01000010">
    <property type="protein sequence ID" value="PWN05285.1"/>
    <property type="molecule type" value="Genomic_DNA"/>
</dbReference>
<dbReference type="InterPro" id="IPR014284">
    <property type="entry name" value="RNA_pol_sigma-70_dom"/>
</dbReference>
<dbReference type="InterPro" id="IPR036388">
    <property type="entry name" value="WH-like_DNA-bd_sf"/>
</dbReference>
<protein>
    <submittedName>
        <fullName evidence="7">Sigma-70 family RNA polymerase sigma factor</fullName>
    </submittedName>
</protein>
<evidence type="ECO:0000313" key="8">
    <source>
        <dbReference type="Proteomes" id="UP000245533"/>
    </source>
</evidence>
<organism evidence="7 8">
    <name type="scientific">Rhodohalobacter mucosus</name>
    <dbReference type="NCBI Taxonomy" id="2079485"/>
    <lineage>
        <taxon>Bacteria</taxon>
        <taxon>Pseudomonadati</taxon>
        <taxon>Balneolota</taxon>
        <taxon>Balneolia</taxon>
        <taxon>Balneolales</taxon>
        <taxon>Balneolaceae</taxon>
        <taxon>Rhodohalobacter</taxon>
    </lineage>
</organism>
<feature type="domain" description="RNA polymerase sigma-70 region 2" evidence="5">
    <location>
        <begin position="28"/>
        <end position="95"/>
    </location>
</feature>
<dbReference type="AlphaFoldDB" id="A0A316TQJ8"/>
<dbReference type="NCBIfam" id="TIGR02937">
    <property type="entry name" value="sigma70-ECF"/>
    <property type="match status" value="1"/>
</dbReference>
<evidence type="ECO:0000256" key="4">
    <source>
        <dbReference type="ARBA" id="ARBA00023163"/>
    </source>
</evidence>
<dbReference type="InterPro" id="IPR013249">
    <property type="entry name" value="RNA_pol_sigma70_r4_t2"/>
</dbReference>
<dbReference type="SUPFAM" id="SSF88659">
    <property type="entry name" value="Sigma3 and sigma4 domains of RNA polymerase sigma factors"/>
    <property type="match status" value="1"/>
</dbReference>
<keyword evidence="4" id="KW-0804">Transcription</keyword>
<dbReference type="InterPro" id="IPR039425">
    <property type="entry name" value="RNA_pol_sigma-70-like"/>
</dbReference>